<proteinExistence type="predicted"/>
<sequence length="174" mass="20479">MSLTLTKYLKLTLTLSVRELSLPLAYISFLVRLAARRLHESNLFESSSFALNVVGLIAYHHFSCYLATFDLNTLSNLNIPNFFLELIGNKREFIFPRKTPKKISGKVPYRFVTIPPKRKRDLFEGHKRPENKLRNQFPDLLYSPDNFNIYIYQSDTKKISFFKERKKLRPKTTL</sequence>
<organism evidence="1 2">
    <name type="scientific">Trichonephila clavipes</name>
    <name type="common">Golden silk orbweaver</name>
    <name type="synonym">Nephila clavipes</name>
    <dbReference type="NCBI Taxonomy" id="2585209"/>
    <lineage>
        <taxon>Eukaryota</taxon>
        <taxon>Metazoa</taxon>
        <taxon>Ecdysozoa</taxon>
        <taxon>Arthropoda</taxon>
        <taxon>Chelicerata</taxon>
        <taxon>Arachnida</taxon>
        <taxon>Araneae</taxon>
        <taxon>Araneomorphae</taxon>
        <taxon>Entelegynae</taxon>
        <taxon>Araneoidea</taxon>
        <taxon>Nephilidae</taxon>
        <taxon>Trichonephila</taxon>
    </lineage>
</organism>
<comment type="caution">
    <text evidence="1">The sequence shown here is derived from an EMBL/GenBank/DDBJ whole genome shotgun (WGS) entry which is preliminary data.</text>
</comment>
<dbReference type="EMBL" id="BMAU01021068">
    <property type="protein sequence ID" value="GFX89208.1"/>
    <property type="molecule type" value="Genomic_DNA"/>
</dbReference>
<reference evidence="1" key="1">
    <citation type="submission" date="2020-08" db="EMBL/GenBank/DDBJ databases">
        <title>Multicomponent nature underlies the extraordinary mechanical properties of spider dragline silk.</title>
        <authorList>
            <person name="Kono N."/>
            <person name="Nakamura H."/>
            <person name="Mori M."/>
            <person name="Yoshida Y."/>
            <person name="Ohtoshi R."/>
            <person name="Malay A.D."/>
            <person name="Moran D.A.P."/>
            <person name="Tomita M."/>
            <person name="Numata K."/>
            <person name="Arakawa K."/>
        </authorList>
    </citation>
    <scope>NUCLEOTIDE SEQUENCE</scope>
</reference>
<gene>
    <name evidence="1" type="ORF">TNCV_21041</name>
</gene>
<accession>A0A8X6UZE9</accession>
<dbReference type="Proteomes" id="UP000887159">
    <property type="component" value="Unassembled WGS sequence"/>
</dbReference>
<protein>
    <submittedName>
        <fullName evidence="1">Uncharacterized protein</fullName>
    </submittedName>
</protein>
<keyword evidence="2" id="KW-1185">Reference proteome</keyword>
<evidence type="ECO:0000313" key="2">
    <source>
        <dbReference type="Proteomes" id="UP000887159"/>
    </source>
</evidence>
<evidence type="ECO:0000313" key="1">
    <source>
        <dbReference type="EMBL" id="GFX89208.1"/>
    </source>
</evidence>
<dbReference type="AlphaFoldDB" id="A0A8X6UZE9"/>
<name>A0A8X6UZE9_TRICX</name>